<evidence type="ECO:0000259" key="2">
    <source>
        <dbReference type="Pfam" id="PF00188"/>
    </source>
</evidence>
<evidence type="ECO:0000256" key="1">
    <source>
        <dbReference type="SAM" id="MobiDB-lite"/>
    </source>
</evidence>
<protein>
    <recommendedName>
        <fullName evidence="2">SCP domain-containing protein</fullName>
    </recommendedName>
</protein>
<comment type="caution">
    <text evidence="3">The sequence shown here is derived from an EMBL/GenBank/DDBJ whole genome shotgun (WGS) entry which is preliminary data.</text>
</comment>
<dbReference type="Proteomes" id="UP001500037">
    <property type="component" value="Unassembled WGS sequence"/>
</dbReference>
<dbReference type="CDD" id="cd05379">
    <property type="entry name" value="CAP_bacterial"/>
    <property type="match status" value="1"/>
</dbReference>
<proteinExistence type="predicted"/>
<sequence>MQLDVRLLRAARTHSQDLADHPDLLNAPPPADRPPHPSHYGSDGSLGWDEPLVSGGPNVPGRITKFMGASGSEGENVAAGFPDADAAFDFWFNETPPNDGHRRNILNCDFRSVGVGIVQAPDGRFYYTQDFFG</sequence>
<organism evidence="3 4">
    <name type="scientific">Kitasatospora nipponensis</name>
    <dbReference type="NCBI Taxonomy" id="258049"/>
    <lineage>
        <taxon>Bacteria</taxon>
        <taxon>Bacillati</taxon>
        <taxon>Actinomycetota</taxon>
        <taxon>Actinomycetes</taxon>
        <taxon>Kitasatosporales</taxon>
        <taxon>Streptomycetaceae</taxon>
        <taxon>Kitasatospora</taxon>
    </lineage>
</organism>
<feature type="domain" description="SCP" evidence="2">
    <location>
        <begin position="2"/>
        <end position="131"/>
    </location>
</feature>
<dbReference type="PANTHER" id="PTHR31157:SF1">
    <property type="entry name" value="SCP DOMAIN-CONTAINING PROTEIN"/>
    <property type="match status" value="1"/>
</dbReference>
<dbReference type="InterPro" id="IPR035940">
    <property type="entry name" value="CAP_sf"/>
</dbReference>
<dbReference type="Pfam" id="PF00188">
    <property type="entry name" value="CAP"/>
    <property type="match status" value="1"/>
</dbReference>
<dbReference type="EMBL" id="BAAALF010000040">
    <property type="protein sequence ID" value="GAA1236513.1"/>
    <property type="molecule type" value="Genomic_DNA"/>
</dbReference>
<dbReference type="InterPro" id="IPR014044">
    <property type="entry name" value="CAP_dom"/>
</dbReference>
<feature type="compositionally biased region" description="Basic and acidic residues" evidence="1">
    <location>
        <begin position="14"/>
        <end position="23"/>
    </location>
</feature>
<evidence type="ECO:0000313" key="4">
    <source>
        <dbReference type="Proteomes" id="UP001500037"/>
    </source>
</evidence>
<gene>
    <name evidence="3" type="ORF">GCM10009665_28310</name>
</gene>
<evidence type="ECO:0000313" key="3">
    <source>
        <dbReference type="EMBL" id="GAA1236513.1"/>
    </source>
</evidence>
<dbReference type="Gene3D" id="3.40.33.10">
    <property type="entry name" value="CAP"/>
    <property type="match status" value="1"/>
</dbReference>
<accession>A0ABN1W5E1</accession>
<reference evidence="3 4" key="1">
    <citation type="journal article" date="2019" name="Int. J. Syst. Evol. Microbiol.">
        <title>The Global Catalogue of Microorganisms (GCM) 10K type strain sequencing project: providing services to taxonomists for standard genome sequencing and annotation.</title>
        <authorList>
            <consortium name="The Broad Institute Genomics Platform"/>
            <consortium name="The Broad Institute Genome Sequencing Center for Infectious Disease"/>
            <person name="Wu L."/>
            <person name="Ma J."/>
        </authorList>
    </citation>
    <scope>NUCLEOTIDE SEQUENCE [LARGE SCALE GENOMIC DNA]</scope>
    <source>
        <strain evidence="3 4">JCM 13004</strain>
    </source>
</reference>
<name>A0ABN1W5E1_9ACTN</name>
<dbReference type="SUPFAM" id="SSF55797">
    <property type="entry name" value="PR-1-like"/>
    <property type="match status" value="1"/>
</dbReference>
<dbReference type="PANTHER" id="PTHR31157">
    <property type="entry name" value="SCP DOMAIN-CONTAINING PROTEIN"/>
    <property type="match status" value="1"/>
</dbReference>
<feature type="region of interest" description="Disordered" evidence="1">
    <location>
        <begin position="14"/>
        <end position="56"/>
    </location>
</feature>
<keyword evidence="4" id="KW-1185">Reference proteome</keyword>